<keyword evidence="3" id="KW-1185">Reference proteome</keyword>
<comment type="caution">
    <text evidence="2">The sequence shown here is derived from an EMBL/GenBank/DDBJ whole genome shotgun (WGS) entry which is preliminary data.</text>
</comment>
<name>A0A8S1QFN6_9CILI</name>
<feature type="compositionally biased region" description="Basic and acidic residues" evidence="1">
    <location>
        <begin position="50"/>
        <end position="78"/>
    </location>
</feature>
<evidence type="ECO:0008006" key="4">
    <source>
        <dbReference type="Google" id="ProtNLM"/>
    </source>
</evidence>
<dbReference type="Proteomes" id="UP000692954">
    <property type="component" value="Unassembled WGS sequence"/>
</dbReference>
<reference evidence="2" key="1">
    <citation type="submission" date="2021-01" db="EMBL/GenBank/DDBJ databases">
        <authorList>
            <consortium name="Genoscope - CEA"/>
            <person name="William W."/>
        </authorList>
    </citation>
    <scope>NUCLEOTIDE SEQUENCE</scope>
</reference>
<dbReference type="EMBL" id="CAJJDN010000104">
    <property type="protein sequence ID" value="CAD8113851.1"/>
    <property type="molecule type" value="Genomic_DNA"/>
</dbReference>
<feature type="region of interest" description="Disordered" evidence="1">
    <location>
        <begin position="40"/>
        <end position="81"/>
    </location>
</feature>
<evidence type="ECO:0000313" key="2">
    <source>
        <dbReference type="EMBL" id="CAD8113851.1"/>
    </source>
</evidence>
<organism evidence="2 3">
    <name type="scientific">Paramecium sonneborni</name>
    <dbReference type="NCBI Taxonomy" id="65129"/>
    <lineage>
        <taxon>Eukaryota</taxon>
        <taxon>Sar</taxon>
        <taxon>Alveolata</taxon>
        <taxon>Ciliophora</taxon>
        <taxon>Intramacronucleata</taxon>
        <taxon>Oligohymenophorea</taxon>
        <taxon>Peniculida</taxon>
        <taxon>Parameciidae</taxon>
        <taxon>Paramecium</taxon>
    </lineage>
</organism>
<evidence type="ECO:0000313" key="3">
    <source>
        <dbReference type="Proteomes" id="UP000692954"/>
    </source>
</evidence>
<proteinExistence type="predicted"/>
<accession>A0A8S1QFN6</accession>
<protein>
    <recommendedName>
        <fullName evidence="4">Protein kinase domain-containing protein</fullName>
    </recommendedName>
</protein>
<gene>
    <name evidence="2" type="ORF">PSON_ATCC_30995.1.T1040122</name>
</gene>
<evidence type="ECO:0000256" key="1">
    <source>
        <dbReference type="SAM" id="MobiDB-lite"/>
    </source>
</evidence>
<sequence>MGCCQSNPNDFNSASEMGKELTDLHLAEYEPNIISLEKKTKTPDQIIPVEPERVLKKESSYQKDTKSEKQEEESKRITEQPSDIKWSIKQSMFVKINSHKNVGEYYTIKELIGQGGFGKVYKVNHRQTGYILYSQQAWLEP</sequence>
<dbReference type="AlphaFoldDB" id="A0A8S1QFN6"/>